<name>A0ABR0T2L9_9HYPO</name>
<evidence type="ECO:0000256" key="5">
    <source>
        <dbReference type="ARBA" id="ARBA00023004"/>
    </source>
</evidence>
<dbReference type="InterPro" id="IPR017972">
    <property type="entry name" value="Cyt_P450_CS"/>
</dbReference>
<reference evidence="8 9" key="1">
    <citation type="submission" date="2024-01" db="EMBL/GenBank/DDBJ databases">
        <title>Complete genome of Cladobotryum mycophilum ATHUM6906.</title>
        <authorList>
            <person name="Christinaki A.C."/>
            <person name="Myridakis A.I."/>
            <person name="Kouvelis V.N."/>
        </authorList>
    </citation>
    <scope>NUCLEOTIDE SEQUENCE [LARGE SCALE GENOMIC DNA]</scope>
    <source>
        <strain evidence="8 9">ATHUM6906</strain>
    </source>
</reference>
<feature type="transmembrane region" description="Helical" evidence="7">
    <location>
        <begin position="20"/>
        <end position="42"/>
    </location>
</feature>
<evidence type="ECO:0000313" key="9">
    <source>
        <dbReference type="Proteomes" id="UP001338125"/>
    </source>
</evidence>
<evidence type="ECO:0000313" key="8">
    <source>
        <dbReference type="EMBL" id="KAK5998680.1"/>
    </source>
</evidence>
<dbReference type="PROSITE" id="PS00086">
    <property type="entry name" value="CYTOCHROME_P450"/>
    <property type="match status" value="1"/>
</dbReference>
<evidence type="ECO:0000256" key="6">
    <source>
        <dbReference type="RuleBase" id="RU000461"/>
    </source>
</evidence>
<evidence type="ECO:0000256" key="1">
    <source>
        <dbReference type="ARBA" id="ARBA00001971"/>
    </source>
</evidence>
<evidence type="ECO:0000256" key="2">
    <source>
        <dbReference type="ARBA" id="ARBA00010617"/>
    </source>
</evidence>
<dbReference type="EMBL" id="JAVFKD010000001">
    <property type="protein sequence ID" value="KAK5998680.1"/>
    <property type="molecule type" value="Genomic_DNA"/>
</dbReference>
<keyword evidence="6" id="KW-0560">Oxidoreductase</keyword>
<keyword evidence="3 6" id="KW-0349">Heme</keyword>
<proteinExistence type="inferred from homology"/>
<dbReference type="InterPro" id="IPR050121">
    <property type="entry name" value="Cytochrome_P450_monoxygenase"/>
</dbReference>
<dbReference type="Proteomes" id="UP001338125">
    <property type="component" value="Unassembled WGS sequence"/>
</dbReference>
<keyword evidence="7" id="KW-1133">Transmembrane helix</keyword>
<protein>
    <submittedName>
        <fullName evidence="8">Cytochrome P450 monooxygenase aneF-like protein</fullName>
    </submittedName>
</protein>
<keyword evidence="7" id="KW-0472">Membrane</keyword>
<evidence type="ECO:0000256" key="3">
    <source>
        <dbReference type="ARBA" id="ARBA00022617"/>
    </source>
</evidence>
<sequence>MNAVQSVRRACMMILTPSTLYAVAGVAIALAVVYKLIVYRIFLSPLSKLPSVHPLANVTDLWIQWHRWRGTYLDVLADAFARKGPYIRLGPDEFAANTKEAVLSIYGVGANNLDKHKTYANYRTHGASRSFIALGKEHAYYRRRIAGVYLLSFLQTSPHAQTVLKTVLVERLLPIINHVASNGQGTMDIVPILQSFGLDYASAFVFGLSRGTRFMEDEGARNEWLERYNVWFDPDALYWRLEHPLLTKFLRAIGAPIVPRGWDKASREFEEWSTAKVKASEAAIRKSEEAGVPLPDGELPIIVDAIRASMAQEAGIDRGFIPSLNQENELAGECLDQIIATRDVFGSTFAYIVYELSRHSDIQDELRRELLSLETPFYYHKGMTLADAIPSPTALQQLPLLNGVIKEGLRLRNTIPGIDPRVTPPNRKTTIGPLKDLPPGIRVGACGRMLHTQEELYPDPLSWDPRRWMSGGCNESGWFMSFGGGSRGCVGQQVTWELLRFALTGIYSNYKTTVADETEYPGAEGFVGILCDVRLFVKFESLRD</sequence>
<dbReference type="InterPro" id="IPR036396">
    <property type="entry name" value="Cyt_P450_sf"/>
</dbReference>
<comment type="similarity">
    <text evidence="2 6">Belongs to the cytochrome P450 family.</text>
</comment>
<gene>
    <name evidence="8" type="ORF">PT974_01062</name>
</gene>
<dbReference type="SUPFAM" id="SSF48264">
    <property type="entry name" value="Cytochrome P450"/>
    <property type="match status" value="1"/>
</dbReference>
<dbReference type="PANTHER" id="PTHR24305">
    <property type="entry name" value="CYTOCHROME P450"/>
    <property type="match status" value="1"/>
</dbReference>
<dbReference type="Gene3D" id="1.10.630.10">
    <property type="entry name" value="Cytochrome P450"/>
    <property type="match status" value="1"/>
</dbReference>
<keyword evidence="4 6" id="KW-0479">Metal-binding</keyword>
<dbReference type="PANTHER" id="PTHR24305:SF166">
    <property type="entry name" value="CYTOCHROME P450 12A4, MITOCHONDRIAL-RELATED"/>
    <property type="match status" value="1"/>
</dbReference>
<keyword evidence="5 6" id="KW-0408">Iron</keyword>
<dbReference type="InterPro" id="IPR001128">
    <property type="entry name" value="Cyt_P450"/>
</dbReference>
<accession>A0ABR0T2L9</accession>
<keyword evidence="6" id="KW-0503">Monooxygenase</keyword>
<comment type="caution">
    <text evidence="8">The sequence shown here is derived from an EMBL/GenBank/DDBJ whole genome shotgun (WGS) entry which is preliminary data.</text>
</comment>
<organism evidence="8 9">
    <name type="scientific">Cladobotryum mycophilum</name>
    <dbReference type="NCBI Taxonomy" id="491253"/>
    <lineage>
        <taxon>Eukaryota</taxon>
        <taxon>Fungi</taxon>
        <taxon>Dikarya</taxon>
        <taxon>Ascomycota</taxon>
        <taxon>Pezizomycotina</taxon>
        <taxon>Sordariomycetes</taxon>
        <taxon>Hypocreomycetidae</taxon>
        <taxon>Hypocreales</taxon>
        <taxon>Hypocreaceae</taxon>
        <taxon>Cladobotryum</taxon>
    </lineage>
</organism>
<dbReference type="Pfam" id="PF00067">
    <property type="entry name" value="p450"/>
    <property type="match status" value="1"/>
</dbReference>
<keyword evidence="7" id="KW-0812">Transmembrane</keyword>
<evidence type="ECO:0000256" key="4">
    <source>
        <dbReference type="ARBA" id="ARBA00022723"/>
    </source>
</evidence>
<comment type="cofactor">
    <cofactor evidence="1">
        <name>heme</name>
        <dbReference type="ChEBI" id="CHEBI:30413"/>
    </cofactor>
</comment>
<evidence type="ECO:0000256" key="7">
    <source>
        <dbReference type="SAM" id="Phobius"/>
    </source>
</evidence>
<keyword evidence="9" id="KW-1185">Reference proteome</keyword>